<sequence>GPASQSRPARNEEITSEMVQLLSEEGVHQGVKRVADILKTMDHETHFLVQVDTNQTPPVAKLMSKHLVYEANRMAKKMQKKAAARVRESKTKELHMKANIAEQDLEIKLNKLQQFLDKGHRVQVVIMRNTAMAKRNDCGEEIVRRILERIEECGALVVRDPVREGSNTIMLFRGKAKE</sequence>
<comment type="caution">
    <text evidence="1">The sequence shown here is derived from an EMBL/GenBank/DDBJ whole genome shotgun (WGS) entry which is preliminary data.</text>
</comment>
<keyword evidence="2" id="KW-1185">Reference proteome</keyword>
<gene>
    <name evidence="1" type="ORF">EV182_002414</name>
</gene>
<accession>A0ACC1HRT2</accession>
<dbReference type="EMBL" id="JAMZIH010000495">
    <property type="protein sequence ID" value="KAJ1679259.1"/>
    <property type="molecule type" value="Genomic_DNA"/>
</dbReference>
<dbReference type="Proteomes" id="UP001145114">
    <property type="component" value="Unassembled WGS sequence"/>
</dbReference>
<evidence type="ECO:0000313" key="1">
    <source>
        <dbReference type="EMBL" id="KAJ1679259.1"/>
    </source>
</evidence>
<protein>
    <submittedName>
        <fullName evidence="1">Uncharacterized protein</fullName>
    </submittedName>
</protein>
<proteinExistence type="predicted"/>
<organism evidence="1 2">
    <name type="scientific">Spiromyces aspiralis</name>
    <dbReference type="NCBI Taxonomy" id="68401"/>
    <lineage>
        <taxon>Eukaryota</taxon>
        <taxon>Fungi</taxon>
        <taxon>Fungi incertae sedis</taxon>
        <taxon>Zoopagomycota</taxon>
        <taxon>Kickxellomycotina</taxon>
        <taxon>Kickxellomycetes</taxon>
        <taxon>Kickxellales</taxon>
        <taxon>Kickxellaceae</taxon>
        <taxon>Spiromyces</taxon>
    </lineage>
</organism>
<reference evidence="1" key="1">
    <citation type="submission" date="2022-06" db="EMBL/GenBank/DDBJ databases">
        <title>Phylogenomic reconstructions and comparative analyses of Kickxellomycotina fungi.</title>
        <authorList>
            <person name="Reynolds N.K."/>
            <person name="Stajich J.E."/>
            <person name="Barry K."/>
            <person name="Grigoriev I.V."/>
            <person name="Crous P."/>
            <person name="Smith M.E."/>
        </authorList>
    </citation>
    <scope>NUCLEOTIDE SEQUENCE</scope>
    <source>
        <strain evidence="1">RSA 2271</strain>
    </source>
</reference>
<name>A0ACC1HRT2_9FUNG</name>
<evidence type="ECO:0000313" key="2">
    <source>
        <dbReference type="Proteomes" id="UP001145114"/>
    </source>
</evidence>
<feature type="non-terminal residue" evidence="1">
    <location>
        <position position="1"/>
    </location>
</feature>